<dbReference type="EMBL" id="JASEJX010000011">
    <property type="protein sequence ID" value="KAK4520122.1"/>
    <property type="molecule type" value="Genomic_DNA"/>
</dbReference>
<evidence type="ECO:0000313" key="3">
    <source>
        <dbReference type="Proteomes" id="UP001304243"/>
    </source>
</evidence>
<dbReference type="Proteomes" id="UP001304243">
    <property type="component" value="Unassembled WGS sequence"/>
</dbReference>
<reference evidence="2 3" key="1">
    <citation type="submission" date="2022-11" db="EMBL/GenBank/DDBJ databases">
        <title>Mucor velutinosus strain NIH1002 WGS.</title>
        <authorList>
            <person name="Subramanian P."/>
            <person name="Mullikin J.C."/>
            <person name="Segre J.A."/>
            <person name="Zelazny A.M."/>
        </authorList>
    </citation>
    <scope>NUCLEOTIDE SEQUENCE [LARGE SCALE GENOMIC DNA]</scope>
    <source>
        <strain evidence="2 3">NIH1002</strain>
    </source>
</reference>
<evidence type="ECO:0000313" key="2">
    <source>
        <dbReference type="EMBL" id="KAK4520122.1"/>
    </source>
</evidence>
<dbReference type="InterPro" id="IPR000873">
    <property type="entry name" value="AMP-dep_synth/lig_dom"/>
</dbReference>
<dbReference type="Pfam" id="PF00501">
    <property type="entry name" value="AMP-binding"/>
    <property type="match status" value="1"/>
</dbReference>
<dbReference type="Gene3D" id="3.40.50.12780">
    <property type="entry name" value="N-terminal domain of ligase-like"/>
    <property type="match status" value="1"/>
</dbReference>
<comment type="caution">
    <text evidence="2">The sequence shown here is derived from an EMBL/GenBank/DDBJ whole genome shotgun (WGS) entry which is preliminary data.</text>
</comment>
<organism evidence="2 3">
    <name type="scientific">Mucor velutinosus</name>
    <dbReference type="NCBI Taxonomy" id="708070"/>
    <lineage>
        <taxon>Eukaryota</taxon>
        <taxon>Fungi</taxon>
        <taxon>Fungi incertae sedis</taxon>
        <taxon>Mucoromycota</taxon>
        <taxon>Mucoromycotina</taxon>
        <taxon>Mucoromycetes</taxon>
        <taxon>Mucorales</taxon>
        <taxon>Mucorineae</taxon>
        <taxon>Mucoraceae</taxon>
        <taxon>Mucor</taxon>
    </lineage>
</organism>
<accession>A0AAN7DNC6</accession>
<keyword evidence="3" id="KW-1185">Reference proteome</keyword>
<feature type="domain" description="AMP-dependent synthetase/ligase" evidence="1">
    <location>
        <begin position="59"/>
        <end position="140"/>
    </location>
</feature>
<sequence length="163" mass="18454">MPTETSSFQKLSVKYNKLFALINVFEKQVEKYADQVYGRYYGRLDNSVLDHKTLWCSDVDRIGTSLACECSSKIKGYDIVAFIADQSVQYFLCFFACLKLRITFLALSPRNSEAVVVNLLEKSDCRFIFSTTKYAALAQRAAAQVDGTVYLMLPPLNLTGRIK</sequence>
<dbReference type="RefSeq" id="XP_064686788.1">
    <property type="nucleotide sequence ID" value="XM_064827504.1"/>
</dbReference>
<proteinExistence type="predicted"/>
<dbReference type="GeneID" id="89951938"/>
<protein>
    <recommendedName>
        <fullName evidence="1">AMP-dependent synthetase/ligase domain-containing protein</fullName>
    </recommendedName>
</protein>
<name>A0AAN7DNC6_9FUNG</name>
<evidence type="ECO:0000259" key="1">
    <source>
        <dbReference type="Pfam" id="PF00501"/>
    </source>
</evidence>
<dbReference type="AlphaFoldDB" id="A0AAN7DNC6"/>
<gene>
    <name evidence="2" type="ORF">ATC70_008252</name>
</gene>
<dbReference type="SUPFAM" id="SSF56801">
    <property type="entry name" value="Acetyl-CoA synthetase-like"/>
    <property type="match status" value="1"/>
</dbReference>
<dbReference type="InterPro" id="IPR042099">
    <property type="entry name" value="ANL_N_sf"/>
</dbReference>